<comment type="similarity">
    <text evidence="2">Belongs to the pterin-4-alpha-carbinolamine dehydratase family.</text>
</comment>
<dbReference type="InterPro" id="IPR036428">
    <property type="entry name" value="PCD_sf"/>
</dbReference>
<evidence type="ECO:0000256" key="2">
    <source>
        <dbReference type="ARBA" id="ARBA00006472"/>
    </source>
</evidence>
<evidence type="ECO:0000256" key="1">
    <source>
        <dbReference type="ARBA" id="ARBA00001554"/>
    </source>
</evidence>
<keyword evidence="4" id="KW-0456">Lyase</keyword>
<dbReference type="OrthoDB" id="9800108at2"/>
<dbReference type="GO" id="GO:0006729">
    <property type="term" value="P:tetrahydrobiopterin biosynthetic process"/>
    <property type="evidence" value="ECO:0007669"/>
    <property type="project" value="InterPro"/>
</dbReference>
<dbReference type="EC" id="4.2.1.96" evidence="3"/>
<organism evidence="5 6">
    <name type="scientific">Jeotgalibacillus proteolyticus</name>
    <dbReference type="NCBI Taxonomy" id="2082395"/>
    <lineage>
        <taxon>Bacteria</taxon>
        <taxon>Bacillati</taxon>
        <taxon>Bacillota</taxon>
        <taxon>Bacilli</taxon>
        <taxon>Bacillales</taxon>
        <taxon>Caryophanaceae</taxon>
        <taxon>Jeotgalibacillus</taxon>
    </lineage>
</organism>
<evidence type="ECO:0000313" key="5">
    <source>
        <dbReference type="EMBL" id="PPA71824.1"/>
    </source>
</evidence>
<evidence type="ECO:0000256" key="4">
    <source>
        <dbReference type="ARBA" id="ARBA00023239"/>
    </source>
</evidence>
<accession>A0A2S5GFY1</accession>
<gene>
    <name evidence="5" type="ORF">C4B60_00140</name>
</gene>
<name>A0A2S5GFY1_9BACL</name>
<dbReference type="Pfam" id="PF01329">
    <property type="entry name" value="Pterin_4a"/>
    <property type="match status" value="1"/>
</dbReference>
<comment type="catalytic activity">
    <reaction evidence="1">
        <text>(4aS,6R)-4a-hydroxy-L-erythro-5,6,7,8-tetrahydrobiopterin = (6R)-L-erythro-6,7-dihydrobiopterin + H2O</text>
        <dbReference type="Rhea" id="RHEA:11920"/>
        <dbReference type="ChEBI" id="CHEBI:15377"/>
        <dbReference type="ChEBI" id="CHEBI:15642"/>
        <dbReference type="ChEBI" id="CHEBI:43120"/>
        <dbReference type="EC" id="4.2.1.96"/>
    </reaction>
</comment>
<dbReference type="SUPFAM" id="SSF55248">
    <property type="entry name" value="PCD-like"/>
    <property type="match status" value="1"/>
</dbReference>
<reference evidence="5 6" key="1">
    <citation type="submission" date="2018-02" db="EMBL/GenBank/DDBJ databases">
        <title>Jeotgalibacillus proteolyticum sp. nov. a protease producing bacterium isolated from ocean sediments of Laizhou Bay.</title>
        <authorList>
            <person name="Li Y."/>
        </authorList>
    </citation>
    <scope>NUCLEOTIDE SEQUENCE [LARGE SCALE GENOMIC DNA]</scope>
    <source>
        <strain evidence="5 6">22-7</strain>
    </source>
</reference>
<dbReference type="GO" id="GO:0008124">
    <property type="term" value="F:4-alpha-hydroxytetrahydrobiopterin dehydratase activity"/>
    <property type="evidence" value="ECO:0007669"/>
    <property type="project" value="UniProtKB-EC"/>
</dbReference>
<dbReference type="EMBL" id="PREZ01000001">
    <property type="protein sequence ID" value="PPA71824.1"/>
    <property type="molecule type" value="Genomic_DNA"/>
</dbReference>
<dbReference type="AlphaFoldDB" id="A0A2S5GFY1"/>
<evidence type="ECO:0000313" key="6">
    <source>
        <dbReference type="Proteomes" id="UP000239047"/>
    </source>
</evidence>
<sequence length="103" mass="11541">MISKKGGSPMTLSVKQISDRLSTLENWEINEDGAIQKRYPFDQYLSGVEFSSAIANEAQRRTHYPVILINADSVMIKIKADDTKGLTEADFALAHAAERIYYS</sequence>
<keyword evidence="6" id="KW-1185">Reference proteome</keyword>
<proteinExistence type="inferred from homology"/>
<dbReference type="Proteomes" id="UP000239047">
    <property type="component" value="Unassembled WGS sequence"/>
</dbReference>
<dbReference type="Gene3D" id="3.30.1360.20">
    <property type="entry name" value="Transcriptional coactivator/pterin dehydratase"/>
    <property type="match status" value="1"/>
</dbReference>
<comment type="caution">
    <text evidence="5">The sequence shown here is derived from an EMBL/GenBank/DDBJ whole genome shotgun (WGS) entry which is preliminary data.</text>
</comment>
<protein>
    <recommendedName>
        <fullName evidence="3">4a-hydroxytetrahydrobiopterin dehydratase</fullName>
        <ecNumber evidence="3">4.2.1.96</ecNumber>
    </recommendedName>
</protein>
<dbReference type="InterPro" id="IPR001533">
    <property type="entry name" value="Pterin_deHydtase"/>
</dbReference>
<evidence type="ECO:0000256" key="3">
    <source>
        <dbReference type="ARBA" id="ARBA00013252"/>
    </source>
</evidence>